<evidence type="ECO:0000256" key="1">
    <source>
        <dbReference type="ARBA" id="ARBA00004651"/>
    </source>
</evidence>
<dbReference type="EMBL" id="GL890820">
    <property type="protein sequence ID" value="EGJ35495.1"/>
    <property type="molecule type" value="Genomic_DNA"/>
</dbReference>
<dbReference type="eggNOG" id="COG1279">
    <property type="taxonomic scope" value="Bacteria"/>
</dbReference>
<dbReference type="PANTHER" id="PTHR30086:SF20">
    <property type="entry name" value="ARGININE EXPORTER PROTEIN ARGO-RELATED"/>
    <property type="match status" value="1"/>
</dbReference>
<dbReference type="RefSeq" id="WP_008178299.1">
    <property type="nucleotide sequence ID" value="NZ_GL890820.1"/>
</dbReference>
<protein>
    <submittedName>
        <fullName evidence="7">Lysine efflux permease</fullName>
    </submittedName>
</protein>
<feature type="transmembrane region" description="Helical" evidence="6">
    <location>
        <begin position="159"/>
        <end position="180"/>
    </location>
</feature>
<feature type="transmembrane region" description="Helical" evidence="6">
    <location>
        <begin position="50"/>
        <end position="69"/>
    </location>
</feature>
<dbReference type="PANTHER" id="PTHR30086">
    <property type="entry name" value="ARGININE EXPORTER PROTEIN ARGO"/>
    <property type="match status" value="1"/>
</dbReference>
<feature type="transmembrane region" description="Helical" evidence="6">
    <location>
        <begin position="89"/>
        <end position="106"/>
    </location>
</feature>
<dbReference type="AlphaFoldDB" id="F4XJ38"/>
<comment type="subcellular location">
    <subcellularLocation>
        <location evidence="1">Cell membrane</location>
        <topology evidence="1">Multi-pass membrane protein</topology>
    </subcellularLocation>
</comment>
<feature type="transmembrane region" description="Helical" evidence="6">
    <location>
        <begin position="192"/>
        <end position="212"/>
    </location>
</feature>
<dbReference type="HOGENOM" id="CLU_087840_0_0_3"/>
<keyword evidence="4 6" id="KW-1133">Transmembrane helix</keyword>
<keyword evidence="2" id="KW-1003">Cell membrane</keyword>
<evidence type="ECO:0000256" key="3">
    <source>
        <dbReference type="ARBA" id="ARBA00022692"/>
    </source>
</evidence>
<evidence type="ECO:0000313" key="8">
    <source>
        <dbReference type="Proteomes" id="UP000003959"/>
    </source>
</evidence>
<dbReference type="InterPro" id="IPR001123">
    <property type="entry name" value="LeuE-type"/>
</dbReference>
<dbReference type="GO" id="GO:0005886">
    <property type="term" value="C:plasma membrane"/>
    <property type="evidence" value="ECO:0007669"/>
    <property type="project" value="UniProtKB-SubCell"/>
</dbReference>
<evidence type="ECO:0000256" key="2">
    <source>
        <dbReference type="ARBA" id="ARBA00022475"/>
    </source>
</evidence>
<evidence type="ECO:0000313" key="7">
    <source>
        <dbReference type="EMBL" id="EGJ35495.1"/>
    </source>
</evidence>
<dbReference type="Pfam" id="PF01810">
    <property type="entry name" value="LysE"/>
    <property type="match status" value="1"/>
</dbReference>
<proteinExistence type="predicted"/>
<feature type="transmembrane region" description="Helical" evidence="6">
    <location>
        <begin position="118"/>
        <end position="139"/>
    </location>
</feature>
<accession>F4XJ38</accession>
<dbReference type="GO" id="GO:0015171">
    <property type="term" value="F:amino acid transmembrane transporter activity"/>
    <property type="evidence" value="ECO:0007669"/>
    <property type="project" value="TreeGrafter"/>
</dbReference>
<evidence type="ECO:0000256" key="6">
    <source>
        <dbReference type="SAM" id="Phobius"/>
    </source>
</evidence>
<sequence length="213" mass="23416">MFIPTVVNIKKISQMLTAFLSGTWLGFSLLVAIGGQNAFILKQGLKQEHVFIICLICALSDAILIAFGVSEFHVIIEEIPWIEEIARDFGAIFLTGYGIRSFWLAAKSSDSLIPSTDDSTSLAIAITTCLAFTWLNPHVYLDTVVLVGSISTHYSTARIQFALGAISASFIFFFTLGYGSRMLSPIFSNPRSWKILDIVIGAIMFMIAISLFL</sequence>
<evidence type="ECO:0000256" key="4">
    <source>
        <dbReference type="ARBA" id="ARBA00022989"/>
    </source>
</evidence>
<feature type="transmembrane region" description="Helical" evidence="6">
    <location>
        <begin position="12"/>
        <end position="38"/>
    </location>
</feature>
<gene>
    <name evidence="7" type="ORF">LYNGBM3L_04330</name>
</gene>
<dbReference type="Proteomes" id="UP000003959">
    <property type="component" value="Unassembled WGS sequence"/>
</dbReference>
<evidence type="ECO:0000256" key="5">
    <source>
        <dbReference type="ARBA" id="ARBA00023136"/>
    </source>
</evidence>
<name>F4XJ38_9CYAN</name>
<organism evidence="7 8">
    <name type="scientific">Moorena producens 3L</name>
    <dbReference type="NCBI Taxonomy" id="489825"/>
    <lineage>
        <taxon>Bacteria</taxon>
        <taxon>Bacillati</taxon>
        <taxon>Cyanobacteriota</taxon>
        <taxon>Cyanophyceae</taxon>
        <taxon>Coleofasciculales</taxon>
        <taxon>Coleofasciculaceae</taxon>
        <taxon>Moorena</taxon>
    </lineage>
</organism>
<keyword evidence="3 6" id="KW-0812">Transmembrane</keyword>
<reference evidence="8" key="1">
    <citation type="journal article" date="2011" name="Proc. Natl. Acad. Sci. U.S.A.">
        <title>Genomic insights into the physiology and ecology of the marine filamentous cyanobacterium Lyngbya majuscula.</title>
        <authorList>
            <person name="Jones A.C."/>
            <person name="Monroe E.A."/>
            <person name="Podell S."/>
            <person name="Hess W.R."/>
            <person name="Klages S."/>
            <person name="Esquenazi E."/>
            <person name="Niessen S."/>
            <person name="Hoover H."/>
            <person name="Rothmann M."/>
            <person name="Lasken R.S."/>
            <person name="Yates J.R.III."/>
            <person name="Reinhardt R."/>
            <person name="Kube M."/>
            <person name="Burkart M.D."/>
            <person name="Allen E.E."/>
            <person name="Dorrestein P.C."/>
            <person name="Gerwick W.H."/>
            <person name="Gerwick L."/>
        </authorList>
    </citation>
    <scope>NUCLEOTIDE SEQUENCE [LARGE SCALE GENOMIC DNA]</scope>
    <source>
        <strain evidence="8">3L</strain>
    </source>
</reference>
<keyword evidence="8" id="KW-1185">Reference proteome</keyword>
<keyword evidence="5 6" id="KW-0472">Membrane</keyword>